<dbReference type="Gene3D" id="3.40.605.10">
    <property type="entry name" value="Aldehyde Dehydrogenase, Chain A, domain 1"/>
    <property type="match status" value="1"/>
</dbReference>
<dbReference type="SUPFAM" id="SSF53720">
    <property type="entry name" value="ALDH-like"/>
    <property type="match status" value="1"/>
</dbReference>
<dbReference type="Pfam" id="PF00171">
    <property type="entry name" value="Aldedh"/>
    <property type="match status" value="1"/>
</dbReference>
<dbReference type="STRING" id="1210086.GCA_001613105_05628"/>
<dbReference type="InterPro" id="IPR015590">
    <property type="entry name" value="Aldehyde_DH_dom"/>
</dbReference>
<keyword evidence="1" id="KW-0560">Oxidoreductase</keyword>
<reference evidence="4 5" key="1">
    <citation type="submission" date="2018-07" db="EMBL/GenBank/DDBJ databases">
        <title>Genomic Encyclopedia of Type Strains, Phase IV (KMG-IV): sequencing the most valuable type-strain genomes for metagenomic binning, comparative biology and taxonomic classification.</title>
        <authorList>
            <person name="Goeker M."/>
        </authorList>
    </citation>
    <scope>NUCLEOTIDE SEQUENCE [LARGE SCALE GENOMIC DNA]</scope>
    <source>
        <strain evidence="4 5">DSM 44290</strain>
    </source>
</reference>
<dbReference type="RefSeq" id="WP_068003877.1">
    <property type="nucleotide sequence ID" value="NZ_QQBC01000003.1"/>
</dbReference>
<dbReference type="GO" id="GO:0016620">
    <property type="term" value="F:oxidoreductase activity, acting on the aldehyde or oxo group of donors, NAD or NADP as acceptor"/>
    <property type="evidence" value="ECO:0007669"/>
    <property type="project" value="InterPro"/>
</dbReference>
<dbReference type="PANTHER" id="PTHR43353">
    <property type="entry name" value="SUCCINATE-SEMIALDEHYDE DEHYDROGENASE, MITOCHONDRIAL"/>
    <property type="match status" value="1"/>
</dbReference>
<evidence type="ECO:0000256" key="2">
    <source>
        <dbReference type="SAM" id="MobiDB-lite"/>
    </source>
</evidence>
<comment type="caution">
    <text evidence="4">The sequence shown here is derived from an EMBL/GenBank/DDBJ whole genome shotgun (WGS) entry which is preliminary data.</text>
</comment>
<dbReference type="InterPro" id="IPR016162">
    <property type="entry name" value="Ald_DH_N"/>
</dbReference>
<dbReference type="AlphaFoldDB" id="A0A370IBW7"/>
<evidence type="ECO:0000256" key="1">
    <source>
        <dbReference type="ARBA" id="ARBA00023002"/>
    </source>
</evidence>
<dbReference type="Gene3D" id="3.40.309.10">
    <property type="entry name" value="Aldehyde Dehydrogenase, Chain A, domain 2"/>
    <property type="match status" value="1"/>
</dbReference>
<gene>
    <name evidence="4" type="ORF">DFR76_103662</name>
</gene>
<organism evidence="4 5">
    <name type="scientific">Nocardia pseudobrasiliensis</name>
    <dbReference type="NCBI Taxonomy" id="45979"/>
    <lineage>
        <taxon>Bacteria</taxon>
        <taxon>Bacillati</taxon>
        <taxon>Actinomycetota</taxon>
        <taxon>Actinomycetes</taxon>
        <taxon>Mycobacteriales</taxon>
        <taxon>Nocardiaceae</taxon>
        <taxon>Nocardia</taxon>
    </lineage>
</organism>
<proteinExistence type="predicted"/>
<dbReference type="InterPro" id="IPR044151">
    <property type="entry name" value="ALDH_KGSADH"/>
</dbReference>
<dbReference type="EMBL" id="QQBC01000003">
    <property type="protein sequence ID" value="RDI67591.1"/>
    <property type="molecule type" value="Genomic_DNA"/>
</dbReference>
<dbReference type="PANTHER" id="PTHR43353:SF3">
    <property type="entry name" value="ALDEHYDE DEHYDROGENASE-RELATED"/>
    <property type="match status" value="1"/>
</dbReference>
<evidence type="ECO:0000313" key="5">
    <source>
        <dbReference type="Proteomes" id="UP000254869"/>
    </source>
</evidence>
<evidence type="ECO:0000313" key="4">
    <source>
        <dbReference type="EMBL" id="RDI67591.1"/>
    </source>
</evidence>
<sequence length="490" mass="50651">MTGSAIEPMGDTTIEGVEAVVARAAAAAARWASLDLADRAAVLRGIADRLDAYGPELVALAMAETGLAAPRLTGELRRTSFQLRLFAGVVLDRGFLDLRIDPPDPQWPMGAPRPDLRRMNVPLGPVLNFAASNFPFAFSVAGGDTASALAAGCPVIVKASPGHPRLSRRVGDLIGETVEQFGAPTGTFGLLFGRAAGVRALTHPAVAAAAFTGSTAGGRALYDIACGRPVPIPFFGELGSINPVFVTAEAAYGRAAEIAAGLLAAVSASAGQLCTKPGMVVIPLDAPIFDEIIELARNRPMPTGPMLNEDIAATFTDAVDRIRSHPDVRVLTGGGPGEALVLATTARAVLVGPDALLHEMFGPATLLVGYRDTDELLELARTVGGQLTVSVFADRAVDTARALIAAATAAAGRVLWNGWPVGVSVTHAQQHGGPYPATTAPAATSVGSAAVSRFLRPVVYQEVPEELLPPELRSDNPSGAPRSIDGARPR</sequence>
<dbReference type="InterPro" id="IPR050740">
    <property type="entry name" value="Aldehyde_DH_Superfamily"/>
</dbReference>
<dbReference type="InterPro" id="IPR016161">
    <property type="entry name" value="Ald_DH/histidinol_DH"/>
</dbReference>
<accession>A0A370IBW7</accession>
<dbReference type="Proteomes" id="UP000254869">
    <property type="component" value="Unassembled WGS sequence"/>
</dbReference>
<dbReference type="CDD" id="cd07129">
    <property type="entry name" value="ALDH_KGSADH"/>
    <property type="match status" value="1"/>
</dbReference>
<name>A0A370IBW7_9NOCA</name>
<protein>
    <submittedName>
        <fullName evidence="4">NADP-dependent aldehyde dehydrogenase</fullName>
    </submittedName>
</protein>
<feature type="domain" description="Aldehyde dehydrogenase" evidence="3">
    <location>
        <begin position="3"/>
        <end position="433"/>
    </location>
</feature>
<dbReference type="InterPro" id="IPR016163">
    <property type="entry name" value="Ald_DH_C"/>
</dbReference>
<evidence type="ECO:0000259" key="3">
    <source>
        <dbReference type="Pfam" id="PF00171"/>
    </source>
</evidence>
<feature type="region of interest" description="Disordered" evidence="2">
    <location>
        <begin position="466"/>
        <end position="490"/>
    </location>
</feature>
<keyword evidence="5" id="KW-1185">Reference proteome</keyword>